<evidence type="ECO:0000313" key="1">
    <source>
        <dbReference type="EMBL" id="EIJ65574.1"/>
    </source>
</evidence>
<organism evidence="1 2">
    <name type="scientific">Candidatus Nitrosopumilus salarius BD31</name>
    <dbReference type="NCBI Taxonomy" id="859350"/>
    <lineage>
        <taxon>Archaea</taxon>
        <taxon>Nitrososphaerota</taxon>
        <taxon>Nitrososphaeria</taxon>
        <taxon>Nitrosopumilales</taxon>
        <taxon>Nitrosopumilaceae</taxon>
        <taxon>Nitrosopumilus</taxon>
    </lineage>
</organism>
<sequence length="45" mass="5388">MIVVVGVLRNKMKYQCSKCDFHWTGTSYTFDEVREHEKSHLEELI</sequence>
<reference evidence="1 2" key="1">
    <citation type="journal article" date="2012" name="J. Bacteriol.">
        <title>Genome sequence of "Candidatus Nitrosopumilus salaria" BD31, an ammonia-oxidizing archaeon from the San Francisco Bay estuary.</title>
        <authorList>
            <person name="Mosier A.C."/>
            <person name="Allen E.E."/>
            <person name="Kim M."/>
            <person name="Ferriera S."/>
            <person name="Francis C.A."/>
        </authorList>
    </citation>
    <scope>NUCLEOTIDE SEQUENCE [LARGE SCALE GENOMIC DNA]</scope>
    <source>
        <strain evidence="1 2">BD31</strain>
    </source>
</reference>
<dbReference type="EMBL" id="AEXL02000114">
    <property type="protein sequence ID" value="EIJ65574.1"/>
    <property type="molecule type" value="Genomic_DNA"/>
</dbReference>
<keyword evidence="2" id="KW-1185">Reference proteome</keyword>
<name>I3D1I1_9ARCH</name>
<accession>I3D1I1</accession>
<dbReference type="AlphaFoldDB" id="I3D1I1"/>
<dbReference type="PATRIC" id="fig|859350.6.peg.1374"/>
<protein>
    <submittedName>
        <fullName evidence="1">Uncharacterized protein</fullName>
    </submittedName>
</protein>
<evidence type="ECO:0000313" key="2">
    <source>
        <dbReference type="Proteomes" id="UP000003423"/>
    </source>
</evidence>
<proteinExistence type="predicted"/>
<gene>
    <name evidence="1" type="ORF">BD31_I1714</name>
</gene>
<comment type="caution">
    <text evidence="1">The sequence shown here is derived from an EMBL/GenBank/DDBJ whole genome shotgun (WGS) entry which is preliminary data.</text>
</comment>
<dbReference type="Proteomes" id="UP000003423">
    <property type="component" value="Unassembled WGS sequence"/>
</dbReference>